<feature type="transmembrane region" description="Helical" evidence="1">
    <location>
        <begin position="73"/>
        <end position="103"/>
    </location>
</feature>
<keyword evidence="1" id="KW-0812">Transmembrane</keyword>
<dbReference type="Proteomes" id="UP001210678">
    <property type="component" value="Unassembled WGS sequence"/>
</dbReference>
<feature type="transmembrane region" description="Helical" evidence="1">
    <location>
        <begin position="37"/>
        <end position="61"/>
    </location>
</feature>
<gene>
    <name evidence="2" type="ORF">PGX00_11750</name>
</gene>
<evidence type="ECO:0000313" key="3">
    <source>
        <dbReference type="Proteomes" id="UP001210678"/>
    </source>
</evidence>
<proteinExistence type="predicted"/>
<accession>A0ABT4YSB2</accession>
<evidence type="ECO:0000313" key="2">
    <source>
        <dbReference type="EMBL" id="MDB1124292.1"/>
    </source>
</evidence>
<keyword evidence="1" id="KW-1133">Transmembrane helix</keyword>
<sequence>MEVRGKDLKFRIAGMSLLASPFIGGMAQKHENLTSEGMMVGVIVTCILLAINLSNRFLILLWKKHKKFKKHFLVSHGVVLISSFIIPPPYAYIIAGPLIFYIGDLFIRSLEEL</sequence>
<comment type="caution">
    <text evidence="2">The sequence shown here is derived from an EMBL/GenBank/DDBJ whole genome shotgun (WGS) entry which is preliminary data.</text>
</comment>
<evidence type="ECO:0000256" key="1">
    <source>
        <dbReference type="SAM" id="Phobius"/>
    </source>
</evidence>
<dbReference type="EMBL" id="JAQLOI010000001">
    <property type="protein sequence ID" value="MDB1124292.1"/>
    <property type="molecule type" value="Genomic_DNA"/>
</dbReference>
<reference evidence="2 3" key="1">
    <citation type="submission" date="2023-01" db="EMBL/GenBank/DDBJ databases">
        <title>Vibrio sp. KJ40-1 sp.nov, isolated from marine algae.</title>
        <authorList>
            <person name="Butt M."/>
            <person name="Kim J.M.J."/>
            <person name="Jeon C.O.C."/>
        </authorList>
    </citation>
    <scope>NUCLEOTIDE SEQUENCE [LARGE SCALE GENOMIC DNA]</scope>
    <source>
        <strain evidence="2 3">KJ40-1</strain>
    </source>
</reference>
<name>A0ABT4YSB2_9VIBR</name>
<dbReference type="RefSeq" id="WP_272136471.1">
    <property type="nucleotide sequence ID" value="NZ_JAQLOI010000001.1"/>
</dbReference>
<protein>
    <submittedName>
        <fullName evidence="2">Uncharacterized protein</fullName>
    </submittedName>
</protein>
<organism evidence="2 3">
    <name type="scientific">Vibrio algarum</name>
    <dbReference type="NCBI Taxonomy" id="3020714"/>
    <lineage>
        <taxon>Bacteria</taxon>
        <taxon>Pseudomonadati</taxon>
        <taxon>Pseudomonadota</taxon>
        <taxon>Gammaproteobacteria</taxon>
        <taxon>Vibrionales</taxon>
        <taxon>Vibrionaceae</taxon>
        <taxon>Vibrio</taxon>
    </lineage>
</organism>
<keyword evidence="1" id="KW-0472">Membrane</keyword>
<keyword evidence="3" id="KW-1185">Reference proteome</keyword>